<dbReference type="GO" id="GO:0005737">
    <property type="term" value="C:cytoplasm"/>
    <property type="evidence" value="ECO:0007669"/>
    <property type="project" value="UniProtKB-SubCell"/>
</dbReference>
<gene>
    <name evidence="16 17" type="primary">ccnd3</name>
</gene>
<dbReference type="CTD" id="896"/>
<name>A0A6P3VSQ2_CLUHA</name>
<evidence type="ECO:0000256" key="12">
    <source>
        <dbReference type="SAM" id="MobiDB-lite"/>
    </source>
</evidence>
<proteinExistence type="inferred from homology"/>
<keyword evidence="8 11" id="KW-0195">Cyclin</keyword>
<accession>A0A6P3VSQ2</accession>
<dbReference type="AlphaFoldDB" id="A0A6P3VSQ2"/>
<dbReference type="KEGG" id="char:105897896"/>
<evidence type="ECO:0000256" key="4">
    <source>
        <dbReference type="ARBA" id="ARBA00022490"/>
    </source>
</evidence>
<evidence type="ECO:0000313" key="17">
    <source>
        <dbReference type="RefSeq" id="XP_042563793.1"/>
    </source>
</evidence>
<evidence type="ECO:0000256" key="9">
    <source>
        <dbReference type="ARBA" id="ARBA00023242"/>
    </source>
</evidence>
<keyword evidence="9" id="KW-0539">Nucleus</keyword>
<evidence type="ECO:0000256" key="11">
    <source>
        <dbReference type="RuleBase" id="RU000383"/>
    </source>
</evidence>
<protein>
    <submittedName>
        <fullName evidence="16 17">G1/S-specific cyclin-D3</fullName>
    </submittedName>
</protein>
<dbReference type="Proteomes" id="UP000515152">
    <property type="component" value="Chromosome 5"/>
</dbReference>
<dbReference type="CDD" id="cd20516">
    <property type="entry name" value="CYCLIN_CCND_rpt2"/>
    <property type="match status" value="1"/>
</dbReference>
<dbReference type="GeneID" id="105897896"/>
<evidence type="ECO:0000256" key="8">
    <source>
        <dbReference type="ARBA" id="ARBA00023127"/>
    </source>
</evidence>
<dbReference type="PANTHER" id="PTHR10177">
    <property type="entry name" value="CYCLINS"/>
    <property type="match status" value="1"/>
</dbReference>
<organism evidence="16">
    <name type="scientific">Clupea harengus</name>
    <name type="common">Atlantic herring</name>
    <dbReference type="NCBI Taxonomy" id="7950"/>
    <lineage>
        <taxon>Eukaryota</taxon>
        <taxon>Metazoa</taxon>
        <taxon>Chordata</taxon>
        <taxon>Craniata</taxon>
        <taxon>Vertebrata</taxon>
        <taxon>Euteleostomi</taxon>
        <taxon>Actinopterygii</taxon>
        <taxon>Neopterygii</taxon>
        <taxon>Teleostei</taxon>
        <taxon>Clupei</taxon>
        <taxon>Clupeiformes</taxon>
        <taxon>Clupeoidei</taxon>
        <taxon>Clupeidae</taxon>
        <taxon>Clupea</taxon>
    </lineage>
</organism>
<dbReference type="GeneTree" id="ENSGT00940000155180"/>
<dbReference type="InterPro" id="IPR013763">
    <property type="entry name" value="Cyclin-like_dom"/>
</dbReference>
<dbReference type="OrthoDB" id="306099at2759"/>
<evidence type="ECO:0000256" key="1">
    <source>
        <dbReference type="ARBA" id="ARBA00004123"/>
    </source>
</evidence>
<dbReference type="InterPro" id="IPR004367">
    <property type="entry name" value="Cyclin_C-dom"/>
</dbReference>
<feature type="domain" description="Cyclin-like" evidence="13">
    <location>
        <begin position="75"/>
        <end position="159"/>
    </location>
</feature>
<keyword evidence="4" id="KW-0963">Cytoplasm</keyword>
<dbReference type="Gene3D" id="1.10.472.10">
    <property type="entry name" value="Cyclin-like"/>
    <property type="match status" value="2"/>
</dbReference>
<comment type="similarity">
    <text evidence="3">Belongs to the cyclin family. Cyclin D subfamily.</text>
</comment>
<evidence type="ECO:0000256" key="10">
    <source>
        <dbReference type="ARBA" id="ARBA00023306"/>
    </source>
</evidence>
<evidence type="ECO:0000313" key="16">
    <source>
        <dbReference type="RefSeq" id="XP_012680337.1"/>
    </source>
</evidence>
<evidence type="ECO:0000256" key="3">
    <source>
        <dbReference type="ARBA" id="ARBA00009065"/>
    </source>
</evidence>
<evidence type="ECO:0000313" key="15">
    <source>
        <dbReference type="Proteomes" id="UP000515152"/>
    </source>
</evidence>
<dbReference type="SUPFAM" id="SSF47954">
    <property type="entry name" value="Cyclin-like"/>
    <property type="match status" value="2"/>
</dbReference>
<dbReference type="GO" id="GO:0051301">
    <property type="term" value="P:cell division"/>
    <property type="evidence" value="ECO:0007669"/>
    <property type="project" value="UniProtKB-KW"/>
</dbReference>
<evidence type="ECO:0000256" key="7">
    <source>
        <dbReference type="ARBA" id="ARBA00022843"/>
    </source>
</evidence>
<dbReference type="InterPro" id="IPR036915">
    <property type="entry name" value="Cyclin-like_sf"/>
</dbReference>
<evidence type="ECO:0000256" key="5">
    <source>
        <dbReference type="ARBA" id="ARBA00022553"/>
    </source>
</evidence>
<dbReference type="SMART" id="SM00385">
    <property type="entry name" value="CYCLIN"/>
    <property type="match status" value="1"/>
</dbReference>
<keyword evidence="7" id="KW-0832">Ubl conjugation</keyword>
<dbReference type="Pfam" id="PF00134">
    <property type="entry name" value="Cyclin_N"/>
    <property type="match status" value="1"/>
</dbReference>
<dbReference type="InterPro" id="IPR039361">
    <property type="entry name" value="Cyclin"/>
</dbReference>
<evidence type="ECO:0000256" key="6">
    <source>
        <dbReference type="ARBA" id="ARBA00022618"/>
    </source>
</evidence>
<evidence type="ECO:0000259" key="13">
    <source>
        <dbReference type="SMART" id="SM00385"/>
    </source>
</evidence>
<keyword evidence="15" id="KW-1185">Reference proteome</keyword>
<dbReference type="GO" id="GO:0005634">
    <property type="term" value="C:nucleus"/>
    <property type="evidence" value="ECO:0007669"/>
    <property type="project" value="UniProtKB-SubCell"/>
</dbReference>
<dbReference type="PROSITE" id="PS00292">
    <property type="entry name" value="CYCLINS"/>
    <property type="match status" value="1"/>
</dbReference>
<dbReference type="FunFam" id="1.10.472.10:FF:000120">
    <property type="entry name" value="G1/S-specific cyclin-D1"/>
    <property type="match status" value="1"/>
</dbReference>
<comment type="subcellular location">
    <subcellularLocation>
        <location evidence="2">Cytoplasm</location>
    </subcellularLocation>
    <subcellularLocation>
        <location evidence="1">Nucleus</location>
    </subcellularLocation>
</comment>
<keyword evidence="6" id="KW-0132">Cell division</keyword>
<dbReference type="Pfam" id="PF02984">
    <property type="entry name" value="Cyclin_C"/>
    <property type="match status" value="1"/>
</dbReference>
<reference evidence="16" key="1">
    <citation type="submission" date="2023-09" db="UniProtKB">
        <authorList>
            <consortium name="RefSeq"/>
        </authorList>
    </citation>
    <scope>IDENTIFICATION</scope>
</reference>
<keyword evidence="5" id="KW-0597">Phosphoprotein</keyword>
<sequence>MELMCYENGGFDTTSASESDPNNPNIRACCDPVLTRDNRIWKNLIILEKISQTSDSFFGSVQTDIQPYMRRILAVWMLQVCEEQKCEEEVFPLAINYLDRYLMQYPIERGSLQLLGTVCMFVASKLRETVPLSASKLCIYTDNAVSVPQLLHWEMILVSRLDWNLAVVLPSDFLEPILASLPIIPHDLHALRKHTHSYIALAATELRFSVFLPSVIACSCVAAAIRRLKLLSGGLSCDTLLQLLANTLDTDLNALCSSFNQLEDVLDLSLPSTSSGKSRSDSPNSEVSCTPTDIQDVKLSPLG</sequence>
<dbReference type="RefSeq" id="XP_042563793.1">
    <property type="nucleotide sequence ID" value="XM_042707859.1"/>
</dbReference>
<evidence type="ECO:0000256" key="2">
    <source>
        <dbReference type="ARBA" id="ARBA00004496"/>
    </source>
</evidence>
<keyword evidence="10" id="KW-0131">Cell cycle</keyword>
<dbReference type="InterPro" id="IPR006671">
    <property type="entry name" value="Cyclin_N"/>
</dbReference>
<feature type="domain" description="Cyclin C-terminal" evidence="14">
    <location>
        <begin position="168"/>
        <end position="293"/>
    </location>
</feature>
<evidence type="ECO:0000259" key="14">
    <source>
        <dbReference type="SMART" id="SM01332"/>
    </source>
</evidence>
<feature type="region of interest" description="Disordered" evidence="12">
    <location>
        <begin position="272"/>
        <end position="292"/>
    </location>
</feature>
<dbReference type="InterPro" id="IPR048258">
    <property type="entry name" value="Cyclins_cyclin-box"/>
</dbReference>
<dbReference type="RefSeq" id="XP_012680337.1">
    <property type="nucleotide sequence ID" value="XM_012824883.3"/>
</dbReference>
<dbReference type="SMART" id="SM01332">
    <property type="entry name" value="Cyclin_C"/>
    <property type="match status" value="1"/>
</dbReference>